<name>A0A484N347_9ASTE</name>
<dbReference type="Proteomes" id="UP000595140">
    <property type="component" value="Unassembled WGS sequence"/>
</dbReference>
<reference evidence="2 3" key="1">
    <citation type="submission" date="2018-04" db="EMBL/GenBank/DDBJ databases">
        <authorList>
            <person name="Vogel A."/>
        </authorList>
    </citation>
    <scope>NUCLEOTIDE SEQUENCE [LARGE SCALE GENOMIC DNA]</scope>
</reference>
<keyword evidence="3" id="KW-1185">Reference proteome</keyword>
<evidence type="ECO:0000313" key="2">
    <source>
        <dbReference type="EMBL" id="VFQ94434.1"/>
    </source>
</evidence>
<dbReference type="AlphaFoldDB" id="A0A484N347"/>
<gene>
    <name evidence="2" type="ORF">CCAM_LOCUS36210</name>
</gene>
<feature type="region of interest" description="Disordered" evidence="1">
    <location>
        <begin position="1"/>
        <end position="28"/>
    </location>
</feature>
<sequence length="172" mass="19713">MEGLSFEDQKAQRFGSDPPFSQTKDVPPADMPFSFKHDAGSYNTMISPSEILDAEIASNPIYRAICVATCEKQLEDLKPRLEELPKGLPCFRAKLHEEYEKAMKALESKDRASTITHFKKVDYWAEKAVHVFDTLECVKISIRVCTDDLEKYKSEFQEDKRRKTELDVIQSG</sequence>
<dbReference type="EMBL" id="OOIL02005264">
    <property type="protein sequence ID" value="VFQ94434.1"/>
    <property type="molecule type" value="Genomic_DNA"/>
</dbReference>
<accession>A0A484N347</accession>
<evidence type="ECO:0000256" key="1">
    <source>
        <dbReference type="SAM" id="MobiDB-lite"/>
    </source>
</evidence>
<protein>
    <submittedName>
        <fullName evidence="2">Uncharacterized protein</fullName>
    </submittedName>
</protein>
<organism evidence="2 3">
    <name type="scientific">Cuscuta campestris</name>
    <dbReference type="NCBI Taxonomy" id="132261"/>
    <lineage>
        <taxon>Eukaryota</taxon>
        <taxon>Viridiplantae</taxon>
        <taxon>Streptophyta</taxon>
        <taxon>Embryophyta</taxon>
        <taxon>Tracheophyta</taxon>
        <taxon>Spermatophyta</taxon>
        <taxon>Magnoliopsida</taxon>
        <taxon>eudicotyledons</taxon>
        <taxon>Gunneridae</taxon>
        <taxon>Pentapetalae</taxon>
        <taxon>asterids</taxon>
        <taxon>lamiids</taxon>
        <taxon>Solanales</taxon>
        <taxon>Convolvulaceae</taxon>
        <taxon>Cuscuteae</taxon>
        <taxon>Cuscuta</taxon>
        <taxon>Cuscuta subgen. Grammica</taxon>
        <taxon>Cuscuta sect. Cleistogrammica</taxon>
    </lineage>
</organism>
<evidence type="ECO:0000313" key="3">
    <source>
        <dbReference type="Proteomes" id="UP000595140"/>
    </source>
</evidence>
<proteinExistence type="predicted"/>